<feature type="non-terminal residue" evidence="3">
    <location>
        <position position="143"/>
    </location>
</feature>
<feature type="region of interest" description="Disordered" evidence="1">
    <location>
        <begin position="88"/>
        <end position="108"/>
    </location>
</feature>
<dbReference type="AlphaFoldDB" id="A0A0C9RX23"/>
<keyword evidence="2" id="KW-0732">Signal</keyword>
<proteinExistence type="evidence at transcript level"/>
<sequence>MQQNTLLHFALLCLATHIMRCWEEGREKKTTTKMCSINVDHPQITSPILHSLDPACLRSPHATFTKQATVPQTFLLPAYPASFSCPETQSGFEKRGAGEGKQSNQDMVTRDACPWQSHCQLDVVVACLPKRADWQSLPIPPQP</sequence>
<evidence type="ECO:0000256" key="2">
    <source>
        <dbReference type="SAM" id="SignalP"/>
    </source>
</evidence>
<accession>A0A0C9RX23</accession>
<name>A0A0C9RX23_AMBAM</name>
<evidence type="ECO:0000313" key="3">
    <source>
        <dbReference type="EMBL" id="JAG92166.1"/>
    </source>
</evidence>
<protein>
    <submittedName>
        <fullName evidence="3">Putative secreted protein</fullName>
    </submittedName>
</protein>
<evidence type="ECO:0000256" key="1">
    <source>
        <dbReference type="SAM" id="MobiDB-lite"/>
    </source>
</evidence>
<organism evidence="3">
    <name type="scientific">Amblyomma americanum</name>
    <name type="common">Lone star tick</name>
    <dbReference type="NCBI Taxonomy" id="6943"/>
    <lineage>
        <taxon>Eukaryota</taxon>
        <taxon>Metazoa</taxon>
        <taxon>Ecdysozoa</taxon>
        <taxon>Arthropoda</taxon>
        <taxon>Chelicerata</taxon>
        <taxon>Arachnida</taxon>
        <taxon>Acari</taxon>
        <taxon>Parasitiformes</taxon>
        <taxon>Ixodida</taxon>
        <taxon>Ixodoidea</taxon>
        <taxon>Ixodidae</taxon>
        <taxon>Amblyomminae</taxon>
        <taxon>Amblyomma</taxon>
    </lineage>
</organism>
<feature type="chain" id="PRO_5002219362" evidence="2">
    <location>
        <begin position="22"/>
        <end position="143"/>
    </location>
</feature>
<reference evidence="3" key="1">
    <citation type="journal article" date="2015" name="PLoS ONE">
        <title>An Insight into the Sialome of the Lone Star Tick, Amblyomma americanum, with a Glimpse on Its Time Dependent Gene Expression.</title>
        <authorList>
            <person name="Karim S."/>
            <person name="Ribeiro J.M."/>
        </authorList>
    </citation>
    <scope>NUCLEOTIDE SEQUENCE</scope>
    <source>
        <tissue evidence="3">Salivary gland</tissue>
    </source>
</reference>
<dbReference type="EMBL" id="GBZX01000574">
    <property type="protein sequence ID" value="JAG92166.1"/>
    <property type="molecule type" value="mRNA"/>
</dbReference>
<feature type="signal peptide" evidence="2">
    <location>
        <begin position="1"/>
        <end position="21"/>
    </location>
</feature>